<feature type="domain" description="F-box" evidence="1">
    <location>
        <begin position="1"/>
        <end position="50"/>
    </location>
</feature>
<dbReference type="EMBL" id="RXIC02000019">
    <property type="protein sequence ID" value="KAB1224760.1"/>
    <property type="molecule type" value="Genomic_DNA"/>
</dbReference>
<dbReference type="InterPro" id="IPR006527">
    <property type="entry name" value="F-box-assoc_dom_typ1"/>
</dbReference>
<dbReference type="InterPro" id="IPR001810">
    <property type="entry name" value="F-box_dom"/>
</dbReference>
<dbReference type="Gene3D" id="1.20.1280.50">
    <property type="match status" value="1"/>
</dbReference>
<dbReference type="Proteomes" id="UP000516437">
    <property type="component" value="Chromosome 1"/>
</dbReference>
<evidence type="ECO:0000313" key="3">
    <source>
        <dbReference type="Proteomes" id="UP000516437"/>
    </source>
</evidence>
<dbReference type="SUPFAM" id="SSF81383">
    <property type="entry name" value="F-box domain"/>
    <property type="match status" value="1"/>
</dbReference>
<evidence type="ECO:0000313" key="2">
    <source>
        <dbReference type="EMBL" id="KAB1224760.1"/>
    </source>
</evidence>
<protein>
    <recommendedName>
        <fullName evidence="1">F-box domain-containing protein</fullName>
    </recommendedName>
</protein>
<organism evidence="2 3">
    <name type="scientific">Morella rubra</name>
    <name type="common">Chinese bayberry</name>
    <dbReference type="NCBI Taxonomy" id="262757"/>
    <lineage>
        <taxon>Eukaryota</taxon>
        <taxon>Viridiplantae</taxon>
        <taxon>Streptophyta</taxon>
        <taxon>Embryophyta</taxon>
        <taxon>Tracheophyta</taxon>
        <taxon>Spermatophyta</taxon>
        <taxon>Magnoliopsida</taxon>
        <taxon>eudicotyledons</taxon>
        <taxon>Gunneridae</taxon>
        <taxon>Pentapetalae</taxon>
        <taxon>rosids</taxon>
        <taxon>fabids</taxon>
        <taxon>Fagales</taxon>
        <taxon>Myricaceae</taxon>
        <taxon>Morella</taxon>
    </lineage>
</organism>
<evidence type="ECO:0000259" key="1">
    <source>
        <dbReference type="PROSITE" id="PS50181"/>
    </source>
</evidence>
<accession>A0A6A1WPN0</accession>
<keyword evidence="3" id="KW-1185">Reference proteome</keyword>
<dbReference type="PROSITE" id="PS50181">
    <property type="entry name" value="FBOX"/>
    <property type="match status" value="1"/>
</dbReference>
<dbReference type="AlphaFoldDB" id="A0A6A1WPN0"/>
<sequence length="159" mass="17918">MSAKNLPDDVIVEILLRLPVKYVAQFRCVSKQWRSLILDRRFARSHFQRACGHTQRLLLSSTFGLGCLDIHEPFDVGLAVRELNFPFKQPGRRIRIVGSCDGLVCVSLFPNIGFCIWNPCTGDHMRLPDPGISSPSCKIYMHGFGYDSSTDDYKLLVAA</sequence>
<comment type="caution">
    <text evidence="2">The sequence shown here is derived from an EMBL/GenBank/DDBJ whole genome shotgun (WGS) entry which is preliminary data.</text>
</comment>
<proteinExistence type="predicted"/>
<dbReference type="PANTHER" id="PTHR31672:SF13">
    <property type="entry name" value="F-BOX PROTEIN CPR30-LIKE"/>
    <property type="match status" value="1"/>
</dbReference>
<reference evidence="2 3" key="1">
    <citation type="journal article" date="2019" name="Plant Biotechnol. J.">
        <title>The red bayberry genome and genetic basis of sex determination.</title>
        <authorList>
            <person name="Jia H.M."/>
            <person name="Jia H.J."/>
            <person name="Cai Q.L."/>
            <person name="Wang Y."/>
            <person name="Zhao H.B."/>
            <person name="Yang W.F."/>
            <person name="Wang G.Y."/>
            <person name="Li Y.H."/>
            <person name="Zhan D.L."/>
            <person name="Shen Y.T."/>
            <person name="Niu Q.F."/>
            <person name="Chang L."/>
            <person name="Qiu J."/>
            <person name="Zhao L."/>
            <person name="Xie H.B."/>
            <person name="Fu W.Y."/>
            <person name="Jin J."/>
            <person name="Li X.W."/>
            <person name="Jiao Y."/>
            <person name="Zhou C.C."/>
            <person name="Tu T."/>
            <person name="Chai C.Y."/>
            <person name="Gao J.L."/>
            <person name="Fan L.J."/>
            <person name="van de Weg E."/>
            <person name="Wang J.Y."/>
            <person name="Gao Z.S."/>
        </authorList>
    </citation>
    <scope>NUCLEOTIDE SEQUENCE [LARGE SCALE GENOMIC DNA]</scope>
    <source>
        <tissue evidence="2">Leaves</tissue>
    </source>
</reference>
<dbReference type="OrthoDB" id="1071894at2759"/>
<dbReference type="SMART" id="SM00256">
    <property type="entry name" value="FBOX"/>
    <property type="match status" value="1"/>
</dbReference>
<name>A0A6A1WPN0_9ROSI</name>
<dbReference type="CDD" id="cd22157">
    <property type="entry name" value="F-box_AtFBW1-like"/>
    <property type="match status" value="1"/>
</dbReference>
<gene>
    <name evidence="2" type="ORF">CJ030_MR1G028610</name>
</gene>
<dbReference type="Pfam" id="PF07734">
    <property type="entry name" value="FBA_1"/>
    <property type="match status" value="1"/>
</dbReference>
<dbReference type="InterPro" id="IPR036047">
    <property type="entry name" value="F-box-like_dom_sf"/>
</dbReference>
<dbReference type="InterPro" id="IPR050796">
    <property type="entry name" value="SCF_F-box_component"/>
</dbReference>
<dbReference type="Pfam" id="PF00646">
    <property type="entry name" value="F-box"/>
    <property type="match status" value="1"/>
</dbReference>
<dbReference type="PANTHER" id="PTHR31672">
    <property type="entry name" value="BNACNNG10540D PROTEIN"/>
    <property type="match status" value="1"/>
</dbReference>